<protein>
    <submittedName>
        <fullName evidence="2">SMI1/KNR4 family protein</fullName>
    </submittedName>
</protein>
<dbReference type="SUPFAM" id="SSF160631">
    <property type="entry name" value="SMI1/KNR4-like"/>
    <property type="match status" value="1"/>
</dbReference>
<dbReference type="RefSeq" id="WP_083181779.1">
    <property type="nucleotide sequence ID" value="NZ_CBCRZR010000020.1"/>
</dbReference>
<sequence length="163" mass="18169">MLPFEFSKSESKVGMAQIDELETVVGRVLPTSFKDLYMSCNGGVPSKDWWDSDDEYEPVRVKRFKAVAPPDAPDASETKFLGGCYVAMVAKNVIPQTLLPFAIDDGGNFFCLDLSDGNVCFFATDSFDSELSASANHAKAYRWLSNSFEEFINELKDESDLEF</sequence>
<proteinExistence type="predicted"/>
<dbReference type="OrthoDB" id="9131304at2"/>
<dbReference type="EMBL" id="MUIO01000016">
    <property type="protein sequence ID" value="ORC60730.1"/>
    <property type="molecule type" value="Genomic_DNA"/>
</dbReference>
<dbReference type="Gene3D" id="3.40.1580.10">
    <property type="entry name" value="SMI1/KNR4-like"/>
    <property type="match status" value="1"/>
</dbReference>
<dbReference type="SMART" id="SM00860">
    <property type="entry name" value="SMI1_KNR4"/>
    <property type="match status" value="1"/>
</dbReference>
<evidence type="ECO:0000313" key="2">
    <source>
        <dbReference type="EMBL" id="ORC60730.1"/>
    </source>
</evidence>
<feature type="domain" description="Knr4/Smi1-like" evidence="1">
    <location>
        <begin position="12"/>
        <end position="154"/>
    </location>
</feature>
<accession>A0A1X0N9U3</accession>
<keyword evidence="3" id="KW-1185">Reference proteome</keyword>
<comment type="caution">
    <text evidence="2">The sequence shown here is derived from an EMBL/GenBank/DDBJ whole genome shotgun (WGS) entry which is preliminary data.</text>
</comment>
<organism evidence="2 3">
    <name type="scientific">Pseudomonas floridensis</name>
    <dbReference type="NCBI Taxonomy" id="1958950"/>
    <lineage>
        <taxon>Bacteria</taxon>
        <taxon>Pseudomonadati</taxon>
        <taxon>Pseudomonadota</taxon>
        <taxon>Gammaproteobacteria</taxon>
        <taxon>Pseudomonadales</taxon>
        <taxon>Pseudomonadaceae</taxon>
        <taxon>Pseudomonas</taxon>
    </lineage>
</organism>
<gene>
    <name evidence="2" type="ORF">BZK31_05515</name>
</gene>
<dbReference type="InterPro" id="IPR037883">
    <property type="entry name" value="Knr4/Smi1-like_sf"/>
</dbReference>
<dbReference type="Proteomes" id="UP000192815">
    <property type="component" value="Unassembled WGS sequence"/>
</dbReference>
<name>A0A1X0N9U3_9PSED</name>
<evidence type="ECO:0000313" key="3">
    <source>
        <dbReference type="Proteomes" id="UP000192815"/>
    </source>
</evidence>
<reference evidence="3" key="1">
    <citation type="submission" date="2017-02" db="EMBL/GenBank/DDBJ databases">
        <title>Pseudomonas floridae sp. nov., a novel pathogenic bacterial species isolated from tomato.</title>
        <authorList>
            <person name="Timilsina S."/>
            <person name="Vallad G.E."/>
            <person name="Jones J.B."/>
        </authorList>
    </citation>
    <scope>NUCLEOTIDE SEQUENCE [LARGE SCALE GENOMIC DNA]</scope>
    <source>
        <strain evidence="3">GEV388</strain>
    </source>
</reference>
<dbReference type="AlphaFoldDB" id="A0A1X0N9U3"/>
<dbReference type="InterPro" id="IPR018958">
    <property type="entry name" value="Knr4/Smi1-like_dom"/>
</dbReference>
<evidence type="ECO:0000259" key="1">
    <source>
        <dbReference type="SMART" id="SM00860"/>
    </source>
</evidence>
<dbReference type="Pfam" id="PF09346">
    <property type="entry name" value="SMI1_KNR4"/>
    <property type="match status" value="1"/>
</dbReference>